<feature type="region of interest" description="Disordered" evidence="1">
    <location>
        <begin position="792"/>
        <end position="864"/>
    </location>
</feature>
<protein>
    <recommendedName>
        <fullName evidence="2">Inositol polyphosphate-related phosphatase domain-containing protein</fullName>
    </recommendedName>
</protein>
<proteinExistence type="predicted"/>
<feature type="compositionally biased region" description="Low complexity" evidence="1">
    <location>
        <begin position="115"/>
        <end position="124"/>
    </location>
</feature>
<evidence type="ECO:0000256" key="1">
    <source>
        <dbReference type="SAM" id="MobiDB-lite"/>
    </source>
</evidence>
<dbReference type="SUPFAM" id="SSF49562">
    <property type="entry name" value="C2 domain (Calcium/lipid-binding domain, CaLB)"/>
    <property type="match status" value="1"/>
</dbReference>
<evidence type="ECO:0000313" key="4">
    <source>
        <dbReference type="Proteomes" id="UP001515480"/>
    </source>
</evidence>
<accession>A0AB34IUN8</accession>
<dbReference type="InterPro" id="IPR035892">
    <property type="entry name" value="C2_domain_sf"/>
</dbReference>
<gene>
    <name evidence="3" type="ORF">AB1Y20_007780</name>
</gene>
<dbReference type="SUPFAM" id="SSF56219">
    <property type="entry name" value="DNase I-like"/>
    <property type="match status" value="1"/>
</dbReference>
<evidence type="ECO:0000259" key="2">
    <source>
        <dbReference type="SMART" id="SM00128"/>
    </source>
</evidence>
<dbReference type="SMART" id="SM00128">
    <property type="entry name" value="IPPc"/>
    <property type="match status" value="1"/>
</dbReference>
<reference evidence="3 4" key="1">
    <citation type="journal article" date="2024" name="Science">
        <title>Giant polyketide synthase enzymes in the biosynthesis of giant marine polyether toxins.</title>
        <authorList>
            <person name="Fallon T.R."/>
            <person name="Shende V.V."/>
            <person name="Wierzbicki I.H."/>
            <person name="Pendleton A.L."/>
            <person name="Watervoot N.F."/>
            <person name="Auber R.P."/>
            <person name="Gonzalez D.J."/>
            <person name="Wisecaver J.H."/>
            <person name="Moore B.S."/>
        </authorList>
    </citation>
    <scope>NUCLEOTIDE SEQUENCE [LARGE SCALE GENOMIC DNA]</scope>
    <source>
        <strain evidence="3 4">12B1</strain>
    </source>
</reference>
<dbReference type="AlphaFoldDB" id="A0AB34IUN8"/>
<dbReference type="Gene3D" id="3.60.10.10">
    <property type="entry name" value="Endonuclease/exonuclease/phosphatase"/>
    <property type="match status" value="1"/>
</dbReference>
<dbReference type="EMBL" id="JBGBPQ010000018">
    <property type="protein sequence ID" value="KAL1506916.1"/>
    <property type="molecule type" value="Genomic_DNA"/>
</dbReference>
<feature type="domain" description="Inositol polyphosphate-related phosphatase" evidence="2">
    <location>
        <begin position="137"/>
        <end position="468"/>
    </location>
</feature>
<evidence type="ECO:0000313" key="3">
    <source>
        <dbReference type="EMBL" id="KAL1506916.1"/>
    </source>
</evidence>
<name>A0AB34IUN8_PRYPA</name>
<dbReference type="InterPro" id="IPR036691">
    <property type="entry name" value="Endo/exonu/phosph_ase_sf"/>
</dbReference>
<dbReference type="GO" id="GO:0046856">
    <property type="term" value="P:phosphatidylinositol dephosphorylation"/>
    <property type="evidence" value="ECO:0007669"/>
    <property type="project" value="InterPro"/>
</dbReference>
<sequence>MATADAALRVLTFTWNVGNKKPLKEELELWCPSAGGGFDLVVVGTQENSFSEKTKPSSKKKKQQQQQGAASASKEEASIETELDDDEVIEQCLRNDELNDESSSPLKPTRKPSRSTRSMRSSARISRHPPTPHRHPASLSLSKDLALKLSFGSKQDALSQALDLRLDHGRRQKQHTRTVWDSMVSERLGNDYAVVKHVVLWEMRLTIYARKRYVASGSGCISHVQASRSATGIGGVLGNKGGLVISLCFGHTSLCFISCHLAAHSHKWRDRDENCVEVLRETMRDVGSPTLDAVSEFDHVFWMGDLNYRVDLNMNPDNLDKCSTYAKALRLNKSRRLSMAGSNVTPNVRYGTEALILEEVKKYIAEEDWEKLMEHDQLRASQKNGRSFVGFLEGPMHFAPTFKVERRPGVHHKDQRIPSYCDRILWKSMPCKQGNVKQTLLASVPGVSTSDHKPVCAHFEITPSREIERLTLGNVIKEGMDVTHPLRGAGVVTHIEHRSFGGTLYHVNYVVDGSTRKYKADSLYKLSMGGLRLIPFFKPTPLDILRFKSRKAREGLPCPVLHFSFIEVSGLRDSDYRGGSDPYLVFESNPPDLFAVHADPPISTIKKQMARARVESFADSMLTRKTSAGDLSFDSKEDAMLHIITNTWQETELPVLRPVIKAEGLLDLTVIISVYDFDAIGYDDPMGTVIVPLAPPGASAASRGLETLRNSTSYDIEIEQPLVIYGLTHDSGMLRGKLTVSFGDGIPAAVEAVEAAGAGKDAMTLHQITSRWYHFFTFLRTGLRVRRMQAASDEAKFGESSKSPNMSSRSIRRKEKEAPSAIVLKRSSGGLTADSKSEGSSAPPVVEAATPVSPAPRAVSFDSA</sequence>
<comment type="caution">
    <text evidence="3">The sequence shown here is derived from an EMBL/GenBank/DDBJ whole genome shotgun (WGS) entry which is preliminary data.</text>
</comment>
<feature type="region of interest" description="Disordered" evidence="1">
    <location>
        <begin position="49"/>
        <end position="138"/>
    </location>
</feature>
<dbReference type="Proteomes" id="UP001515480">
    <property type="component" value="Unassembled WGS sequence"/>
</dbReference>
<dbReference type="PANTHER" id="PTHR11200">
    <property type="entry name" value="INOSITOL 5-PHOSPHATASE"/>
    <property type="match status" value="1"/>
</dbReference>
<dbReference type="InterPro" id="IPR046985">
    <property type="entry name" value="IP5"/>
</dbReference>
<organism evidence="3 4">
    <name type="scientific">Prymnesium parvum</name>
    <name type="common">Toxic golden alga</name>
    <dbReference type="NCBI Taxonomy" id="97485"/>
    <lineage>
        <taxon>Eukaryota</taxon>
        <taxon>Haptista</taxon>
        <taxon>Haptophyta</taxon>
        <taxon>Prymnesiophyceae</taxon>
        <taxon>Prymnesiales</taxon>
        <taxon>Prymnesiaceae</taxon>
        <taxon>Prymnesium</taxon>
    </lineage>
</organism>
<dbReference type="Pfam" id="PF22669">
    <property type="entry name" value="Exo_endo_phos2"/>
    <property type="match status" value="2"/>
</dbReference>
<feature type="compositionally biased region" description="Basic residues" evidence="1">
    <location>
        <begin position="125"/>
        <end position="136"/>
    </location>
</feature>
<dbReference type="CDD" id="cd00030">
    <property type="entry name" value="C2"/>
    <property type="match status" value="1"/>
</dbReference>
<keyword evidence="4" id="KW-1185">Reference proteome</keyword>
<dbReference type="GO" id="GO:0004439">
    <property type="term" value="F:phosphatidylinositol-4,5-bisphosphate 5-phosphatase activity"/>
    <property type="evidence" value="ECO:0007669"/>
    <property type="project" value="TreeGrafter"/>
</dbReference>
<feature type="compositionally biased region" description="Polar residues" evidence="1">
    <location>
        <begin position="800"/>
        <end position="809"/>
    </location>
</feature>
<feature type="compositionally biased region" description="Acidic residues" evidence="1">
    <location>
        <begin position="78"/>
        <end position="89"/>
    </location>
</feature>
<dbReference type="InterPro" id="IPR000300">
    <property type="entry name" value="IPPc"/>
</dbReference>